<dbReference type="AlphaFoldDB" id="A0A9P5L2I6"/>
<dbReference type="SUPFAM" id="SSF53067">
    <property type="entry name" value="Actin-like ATPase domain"/>
    <property type="match status" value="2"/>
</dbReference>
<keyword evidence="3" id="KW-1185">Reference proteome</keyword>
<comment type="caution">
    <text evidence="2">The sequence shown here is derived from an EMBL/GenBank/DDBJ whole genome shotgun (WGS) entry which is preliminary data.</text>
</comment>
<dbReference type="InterPro" id="IPR000845">
    <property type="entry name" value="Nucleoside_phosphorylase_d"/>
</dbReference>
<dbReference type="GO" id="GO:0009116">
    <property type="term" value="P:nucleoside metabolic process"/>
    <property type="evidence" value="ECO:0007669"/>
    <property type="project" value="InterPro"/>
</dbReference>
<organism evidence="2 3">
    <name type="scientific">Penicillium crustosum</name>
    <name type="common">Blue mold fungus</name>
    <dbReference type="NCBI Taxonomy" id="36656"/>
    <lineage>
        <taxon>Eukaryota</taxon>
        <taxon>Fungi</taxon>
        <taxon>Dikarya</taxon>
        <taxon>Ascomycota</taxon>
        <taxon>Pezizomycotina</taxon>
        <taxon>Eurotiomycetes</taxon>
        <taxon>Eurotiomycetidae</taxon>
        <taxon>Eurotiales</taxon>
        <taxon>Aspergillaceae</taxon>
        <taxon>Penicillium</taxon>
    </lineage>
</organism>
<dbReference type="SUPFAM" id="SSF53167">
    <property type="entry name" value="Purine and uridine phosphorylases"/>
    <property type="match status" value="1"/>
</dbReference>
<dbReference type="EMBL" id="JAAOZQ010000013">
    <property type="protein sequence ID" value="KAF7527991.1"/>
    <property type="molecule type" value="Genomic_DNA"/>
</dbReference>
<dbReference type="InterPro" id="IPR043129">
    <property type="entry name" value="ATPase_NBD"/>
</dbReference>
<dbReference type="Gene3D" id="3.40.50.1580">
    <property type="entry name" value="Nucleoside phosphorylase domain"/>
    <property type="match status" value="1"/>
</dbReference>
<dbReference type="PANTHER" id="PTHR46082">
    <property type="entry name" value="ATP/GTP-BINDING PROTEIN-RELATED"/>
    <property type="match status" value="1"/>
</dbReference>
<protein>
    <recommendedName>
        <fullName evidence="1">Nucleoside phosphorylase domain-containing protein</fullName>
    </recommendedName>
</protein>
<name>A0A9P5L2I6_PENCR</name>
<dbReference type="InterPro" id="IPR053137">
    <property type="entry name" value="NLR-like"/>
</dbReference>
<gene>
    <name evidence="2" type="ORF">PCG10_001925</name>
</gene>
<proteinExistence type="predicted"/>
<sequence>MGDRGQESATLAHEDYTVGWVCALPKEIVAAKAMLDQVHPPLPQPPHDSNNYTLGRVGSHNVVIACLPLGELGNNSSASVATRLNSTFPGIKFGIMVGIGGGVPPSVRLGDVVVSAPSNEFGGVVQWDFGKTEQGTGFRRTGSLNSPPTILKTALSMLQAKHEMEGSVVPKFLEEVERKWPMLVPRYTRRENLEDMLFPADFQHVIIQDAGEGQNHCSGCDRSKLLQRKHRDMRIHYGLIASGNQVVKDGIFRDQINSRFGGNVLCFEMEAAGLMNEFRCVVVRGICDYADSHKPKHWQEYAAAVAAATAKEILLMVPKWDVLTMAPMAIPNHRRNTNLDTASLKGKGKEDLISLLPGPELTVGTIGASRRIEHQEPLRKISDLDGTAGYDRALGKGLIISIDFGTTYSGVSWATVADFKHESINVITKWPGSDSERVKVPTKLCYEYSEILWGFQVPSDADSLQYLKLLLLQDDDIQDELRESMEFGRTKRTLRENGITAEDCIADYLRAIWKHTLETIRQARPKYGIDALKFHAVLTVPITWKEYARNAMKRAASKAGILDYRIAGPTSLTVVPEPEAAGLAALVDRGSYVEAGNVFVVCDAGGRTVDVVTYIVAENEPLQLQEVVKSDGGLCGGIFIDEAFILQCKNRIGRNWSHYRAADIVNILTKEWEYGIKPRYAERNGPDSYPLFIMQPPLPDLKMNDVSRKPHIKHKYIYFSG</sequence>
<evidence type="ECO:0000313" key="2">
    <source>
        <dbReference type="EMBL" id="KAF7527991.1"/>
    </source>
</evidence>
<feature type="domain" description="Nucleoside phosphorylase" evidence="1">
    <location>
        <begin position="18"/>
        <end position="305"/>
    </location>
</feature>
<accession>A0A9P5L2I6</accession>
<evidence type="ECO:0000259" key="1">
    <source>
        <dbReference type="Pfam" id="PF01048"/>
    </source>
</evidence>
<dbReference type="PANTHER" id="PTHR46082:SF11">
    <property type="entry name" value="AAA+ ATPASE DOMAIN-CONTAINING PROTEIN-RELATED"/>
    <property type="match status" value="1"/>
</dbReference>
<dbReference type="Pfam" id="PF01048">
    <property type="entry name" value="PNP_UDP_1"/>
    <property type="match status" value="1"/>
</dbReference>
<evidence type="ECO:0000313" key="3">
    <source>
        <dbReference type="Proteomes" id="UP000701341"/>
    </source>
</evidence>
<dbReference type="Proteomes" id="UP000701341">
    <property type="component" value="Unassembled WGS sequence"/>
</dbReference>
<dbReference type="CDD" id="cd10170">
    <property type="entry name" value="ASKHA_NBD_HSP70"/>
    <property type="match status" value="1"/>
</dbReference>
<dbReference type="GO" id="GO:0003824">
    <property type="term" value="F:catalytic activity"/>
    <property type="evidence" value="ECO:0007669"/>
    <property type="project" value="InterPro"/>
</dbReference>
<dbReference type="Gene3D" id="3.30.420.40">
    <property type="match status" value="1"/>
</dbReference>
<reference evidence="2" key="1">
    <citation type="submission" date="2020-02" db="EMBL/GenBank/DDBJ databases">
        <authorList>
            <person name="Lichtner F.J."/>
        </authorList>
    </citation>
    <scope>NUCLEOTIDE SEQUENCE</scope>
    <source>
        <strain evidence="2">G10</strain>
    </source>
</reference>
<dbReference type="InterPro" id="IPR035994">
    <property type="entry name" value="Nucleoside_phosphorylase_sf"/>
</dbReference>